<dbReference type="STRING" id="81972.D7LT09"/>
<gene>
    <name evidence="3" type="ORF">ARALYDRAFT_906317</name>
</gene>
<dbReference type="CDD" id="cd10910">
    <property type="entry name" value="PIN_limkain_b1_N_like"/>
    <property type="match status" value="1"/>
</dbReference>
<sequence>MAMDNPFFCRISLYLLLEIVYWANTKVFVDVDDCPIPNGLDTRELLVNIKTSLENQGYFGRVTVNFYGRRDRTECITQLLDVNIFNTFPGTIAQRRTRIFIDLLYRATETYKPQNFLIIMGDISNHKGFLKSIHKLKSKRRFNFLLAQPHKASEELHDAVSTEWLWESLTAGGGPINNLSESAQQF</sequence>
<feature type="chain" id="PRO_5003102733" description="NYN domain-containing protein" evidence="1">
    <location>
        <begin position="26"/>
        <end position="186"/>
    </location>
</feature>
<organism evidence="4">
    <name type="scientific">Arabidopsis lyrata subsp. lyrata</name>
    <name type="common">Lyre-leaved rock-cress</name>
    <dbReference type="NCBI Taxonomy" id="81972"/>
    <lineage>
        <taxon>Eukaryota</taxon>
        <taxon>Viridiplantae</taxon>
        <taxon>Streptophyta</taxon>
        <taxon>Embryophyta</taxon>
        <taxon>Tracheophyta</taxon>
        <taxon>Spermatophyta</taxon>
        <taxon>Magnoliopsida</taxon>
        <taxon>eudicotyledons</taxon>
        <taxon>Gunneridae</taxon>
        <taxon>Pentapetalae</taxon>
        <taxon>rosids</taxon>
        <taxon>malvids</taxon>
        <taxon>Brassicales</taxon>
        <taxon>Brassicaceae</taxon>
        <taxon>Camelineae</taxon>
        <taxon>Arabidopsis</taxon>
    </lineage>
</organism>
<evidence type="ECO:0000313" key="4">
    <source>
        <dbReference type="Proteomes" id="UP000008694"/>
    </source>
</evidence>
<dbReference type="EMBL" id="GL348717">
    <property type="protein sequence ID" value="EFH53975.1"/>
    <property type="molecule type" value="Genomic_DNA"/>
</dbReference>
<keyword evidence="1" id="KW-0732">Signal</keyword>
<feature type="domain" description="NYN" evidence="2">
    <location>
        <begin position="25"/>
        <end position="161"/>
    </location>
</feature>
<evidence type="ECO:0000313" key="3">
    <source>
        <dbReference type="EMBL" id="EFH53975.1"/>
    </source>
</evidence>
<keyword evidence="4" id="KW-1185">Reference proteome</keyword>
<dbReference type="Proteomes" id="UP000008694">
    <property type="component" value="Unassembled WGS sequence"/>
</dbReference>
<evidence type="ECO:0000259" key="2">
    <source>
        <dbReference type="Pfam" id="PF01936"/>
    </source>
</evidence>
<proteinExistence type="predicted"/>
<dbReference type="Gramene" id="scaffold_502021.1">
    <property type="protein sequence ID" value="scaffold_502021.1"/>
    <property type="gene ID" value="scaffold_502021.1"/>
</dbReference>
<dbReference type="AlphaFoldDB" id="D7LT09"/>
<evidence type="ECO:0000256" key="1">
    <source>
        <dbReference type="SAM" id="SignalP"/>
    </source>
</evidence>
<dbReference type="InterPro" id="IPR024768">
    <property type="entry name" value="Marf1"/>
</dbReference>
<dbReference type="GO" id="GO:0010468">
    <property type="term" value="P:regulation of gene expression"/>
    <property type="evidence" value="ECO:0007669"/>
    <property type="project" value="InterPro"/>
</dbReference>
<feature type="signal peptide" evidence="1">
    <location>
        <begin position="1"/>
        <end position="25"/>
    </location>
</feature>
<dbReference type="HOGENOM" id="CLU_087414_2_0_1"/>
<dbReference type="GO" id="GO:0005777">
    <property type="term" value="C:peroxisome"/>
    <property type="evidence" value="ECO:0007669"/>
    <property type="project" value="InterPro"/>
</dbReference>
<dbReference type="PANTHER" id="PTHR14379:SF7">
    <property type="entry name" value="ENDONUCLEASE OR GLYCOSYL HYDROLASE-RELATED"/>
    <property type="match status" value="1"/>
</dbReference>
<name>D7LT09_ARALL</name>
<dbReference type="PANTHER" id="PTHR14379">
    <property type="entry name" value="LIMKAIN B LKAP"/>
    <property type="match status" value="1"/>
</dbReference>
<dbReference type="InterPro" id="IPR021139">
    <property type="entry name" value="NYN"/>
</dbReference>
<reference evidence="4" key="1">
    <citation type="journal article" date="2011" name="Nat. Genet.">
        <title>The Arabidopsis lyrata genome sequence and the basis of rapid genome size change.</title>
        <authorList>
            <person name="Hu T.T."/>
            <person name="Pattyn P."/>
            <person name="Bakker E.G."/>
            <person name="Cao J."/>
            <person name="Cheng J.-F."/>
            <person name="Clark R.M."/>
            <person name="Fahlgren N."/>
            <person name="Fawcett J.A."/>
            <person name="Grimwood J."/>
            <person name="Gundlach H."/>
            <person name="Haberer G."/>
            <person name="Hollister J.D."/>
            <person name="Ossowski S."/>
            <person name="Ottilar R.P."/>
            <person name="Salamov A.A."/>
            <person name="Schneeberger K."/>
            <person name="Spannagl M."/>
            <person name="Wang X."/>
            <person name="Yang L."/>
            <person name="Nasrallah M.E."/>
            <person name="Bergelson J."/>
            <person name="Carrington J.C."/>
            <person name="Gaut B.S."/>
            <person name="Schmutz J."/>
            <person name="Mayer K.F.X."/>
            <person name="Van de Peer Y."/>
            <person name="Grigoriev I.V."/>
            <person name="Nordborg M."/>
            <person name="Weigel D."/>
            <person name="Guo Y.-L."/>
        </authorList>
    </citation>
    <scope>NUCLEOTIDE SEQUENCE [LARGE SCALE GENOMIC DNA]</scope>
    <source>
        <strain evidence="4">cv. MN47</strain>
    </source>
</reference>
<protein>
    <recommendedName>
        <fullName evidence="2">NYN domain-containing protein</fullName>
    </recommendedName>
</protein>
<accession>D7LT09</accession>
<dbReference type="GO" id="GO:0004540">
    <property type="term" value="F:RNA nuclease activity"/>
    <property type="evidence" value="ECO:0007669"/>
    <property type="project" value="InterPro"/>
</dbReference>
<dbReference type="Pfam" id="PF01936">
    <property type="entry name" value="NYN"/>
    <property type="match status" value="1"/>
</dbReference>